<accession>A0A0D5NHB2</accession>
<sequence>MGYKWFKLGAATIVASSFLLQGGILPAPHAAAAVSKISLSGQIVKLNASSYLNIRDAHFLMQGSGKVLAFSVAITNNGASQLDMIDYWLRVKTKSGKTFQTSVIEADKTKKTIAPKSTQYITYYAVVDNGTRINDLMFEVVKWDFSAANYERKLGTVSYPAGVSDKIAAYNGSVMLYNNNKLKGAVKQAFVTKDANSAYLTVNFLLENVGLQASDLSKMKLFIQTDSLSVYTVTAPSFDQTILQPKERKIVTAHAALPAAVAGKPLSFIVALNDEASKVMLPSGVFALPSTTPAPPVAAGQARTVYMTGSPVATEAGQAFVTQGSGSNQVSLDFSLTNTGTASIANPVLEYYLMTKSGISYPLTFTKEENATLLPNIEKPVSLTGNIPSSVQLESAQLVVKTAATDKEPSYIVANYMLQTSSQQGSVGGAFSYNDYSIKLDSVQRSPLGDSDMLVANLTITNNSNMTKQVPSLGGYFMVNGVKIGTEQKAAALDDSITIAPGASYNAVVYTSIPFTTSVDRITFVSTEPVQDKAGKQLYQFSAQQLSSIPVKPVDSPYIINGIGKRAAITIHRTAVFQGETFNNFYAEFDAVNNEVRASQIADLGGYIEDKNGIIIPVQFAKVKDKISPSGKALVSAWAKISKNFDTSAYQFIVGQSLPSSTGNPTGPAPNSDGGTGSGGSDPGKTDAAVVVNPVAYSISGAASATTQSSLTGIGFGGYMLDLKHIRAFLNTTGLYNVEGLKITADYTLAKDAQYESITGDHKLLIEFVNNDSSKTTYSKPFALSAPGTNEELLKEAQNTAITMTMNDPDIQSKINQYENYTLNVYDVYQDSKLLLASKSLKWFTTSE</sequence>
<gene>
    <name evidence="3" type="ORF">VN24_08015</name>
</gene>
<evidence type="ECO:0000256" key="1">
    <source>
        <dbReference type="SAM" id="MobiDB-lite"/>
    </source>
</evidence>
<feature type="signal peptide" evidence="2">
    <location>
        <begin position="1"/>
        <end position="22"/>
    </location>
</feature>
<name>A0A0D5NHB2_9BACL</name>
<dbReference type="STRING" id="1126833.VN24_08015"/>
<evidence type="ECO:0000313" key="3">
    <source>
        <dbReference type="EMBL" id="AJY74525.1"/>
    </source>
</evidence>
<dbReference type="AlphaFoldDB" id="A0A0D5NHB2"/>
<feature type="region of interest" description="Disordered" evidence="1">
    <location>
        <begin position="659"/>
        <end position="685"/>
    </location>
</feature>
<reference evidence="3 4" key="1">
    <citation type="journal article" date="2015" name="J. Biotechnol.">
        <title>Complete genome sequence of Paenibacillus beijingensis 7188(T) (=DSM 24997(T)), a novel rhizobacterium from jujube garden soil.</title>
        <authorList>
            <person name="Kwak Y."/>
            <person name="Shin J.H."/>
        </authorList>
    </citation>
    <scope>NUCLEOTIDE SEQUENCE [LARGE SCALE GENOMIC DNA]</scope>
    <source>
        <strain evidence="3 4">DSM 24997</strain>
    </source>
</reference>
<dbReference type="Proteomes" id="UP000032633">
    <property type="component" value="Chromosome"/>
</dbReference>
<dbReference type="OrthoDB" id="2675985at2"/>
<proteinExistence type="predicted"/>
<dbReference type="HOGENOM" id="CLU_354827_0_0_9"/>
<dbReference type="RefSeq" id="WP_045669959.1">
    <property type="nucleotide sequence ID" value="NZ_CP011058.1"/>
</dbReference>
<protein>
    <recommendedName>
        <fullName evidence="5">DUF4352 domain-containing protein</fullName>
    </recommendedName>
</protein>
<feature type="chain" id="PRO_5039341508" description="DUF4352 domain-containing protein" evidence="2">
    <location>
        <begin position="23"/>
        <end position="848"/>
    </location>
</feature>
<organism evidence="3 4">
    <name type="scientific">Paenibacillus beijingensis</name>
    <dbReference type="NCBI Taxonomy" id="1126833"/>
    <lineage>
        <taxon>Bacteria</taxon>
        <taxon>Bacillati</taxon>
        <taxon>Bacillota</taxon>
        <taxon>Bacilli</taxon>
        <taxon>Bacillales</taxon>
        <taxon>Paenibacillaceae</taxon>
        <taxon>Paenibacillus</taxon>
    </lineage>
</organism>
<dbReference type="EMBL" id="CP011058">
    <property type="protein sequence ID" value="AJY74525.1"/>
    <property type="molecule type" value="Genomic_DNA"/>
</dbReference>
<dbReference type="PATRIC" id="fig|1126833.4.peg.1763"/>
<evidence type="ECO:0000256" key="2">
    <source>
        <dbReference type="SAM" id="SignalP"/>
    </source>
</evidence>
<keyword evidence="2" id="KW-0732">Signal</keyword>
<evidence type="ECO:0008006" key="5">
    <source>
        <dbReference type="Google" id="ProtNLM"/>
    </source>
</evidence>
<keyword evidence="4" id="KW-1185">Reference proteome</keyword>
<reference evidence="4" key="2">
    <citation type="submission" date="2015-03" db="EMBL/GenBank/DDBJ databases">
        <title>Genome sequence of Paenibacillus beijingensis strain DSM 24997T.</title>
        <authorList>
            <person name="Kwak Y."/>
            <person name="Shin J.-H."/>
        </authorList>
    </citation>
    <scope>NUCLEOTIDE SEQUENCE [LARGE SCALE GENOMIC DNA]</scope>
    <source>
        <strain evidence="4">DSM 24997</strain>
    </source>
</reference>
<dbReference type="KEGG" id="pbj:VN24_08015"/>
<evidence type="ECO:0000313" key="4">
    <source>
        <dbReference type="Proteomes" id="UP000032633"/>
    </source>
</evidence>